<evidence type="ECO:0000259" key="2">
    <source>
        <dbReference type="Pfam" id="PF02517"/>
    </source>
</evidence>
<dbReference type="GO" id="GO:0080120">
    <property type="term" value="P:CAAX-box protein maturation"/>
    <property type="evidence" value="ECO:0007669"/>
    <property type="project" value="UniProtKB-ARBA"/>
</dbReference>
<keyword evidence="1" id="KW-0812">Transmembrane</keyword>
<dbReference type="AlphaFoldDB" id="D2QXP0"/>
<dbReference type="STRING" id="530564.Psta_1550"/>
<evidence type="ECO:0000313" key="3">
    <source>
        <dbReference type="EMBL" id="ADB16225.1"/>
    </source>
</evidence>
<feature type="transmembrane region" description="Helical" evidence="1">
    <location>
        <begin position="343"/>
        <end position="361"/>
    </location>
</feature>
<gene>
    <name evidence="3" type="ordered locus">Psta_1550</name>
</gene>
<feature type="transmembrane region" description="Helical" evidence="1">
    <location>
        <begin position="692"/>
        <end position="711"/>
    </location>
</feature>
<dbReference type="Pfam" id="PF02517">
    <property type="entry name" value="Rce1-like"/>
    <property type="match status" value="1"/>
</dbReference>
<dbReference type="Proteomes" id="UP000001887">
    <property type="component" value="Chromosome"/>
</dbReference>
<feature type="transmembrane region" description="Helical" evidence="1">
    <location>
        <begin position="479"/>
        <end position="502"/>
    </location>
</feature>
<evidence type="ECO:0000313" key="4">
    <source>
        <dbReference type="Proteomes" id="UP000001887"/>
    </source>
</evidence>
<dbReference type="eggNOG" id="COG1266">
    <property type="taxonomic scope" value="Bacteria"/>
</dbReference>
<dbReference type="Pfam" id="PF12679">
    <property type="entry name" value="ABC2_membrane_2"/>
    <property type="match status" value="1"/>
</dbReference>
<dbReference type="KEGG" id="psl:Psta_1550"/>
<feature type="transmembrane region" description="Helical" evidence="1">
    <location>
        <begin position="309"/>
        <end position="331"/>
    </location>
</feature>
<feature type="domain" description="CAAX prenyl protease 2/Lysostaphin resistance protein A-like" evidence="2">
    <location>
        <begin position="573"/>
        <end position="664"/>
    </location>
</feature>
<dbReference type="PANTHER" id="PTHR43471">
    <property type="entry name" value="ABC TRANSPORTER PERMEASE"/>
    <property type="match status" value="1"/>
</dbReference>
<feature type="transmembrane region" description="Helical" evidence="1">
    <location>
        <begin position="603"/>
        <end position="622"/>
    </location>
</feature>
<proteinExistence type="predicted"/>
<feature type="transmembrane region" description="Helical" evidence="1">
    <location>
        <begin position="514"/>
        <end position="533"/>
    </location>
</feature>
<dbReference type="GO" id="GO:0140359">
    <property type="term" value="F:ABC-type transporter activity"/>
    <property type="evidence" value="ECO:0007669"/>
    <property type="project" value="InterPro"/>
</dbReference>
<dbReference type="EMBL" id="CP001848">
    <property type="protein sequence ID" value="ADB16225.1"/>
    <property type="molecule type" value="Genomic_DNA"/>
</dbReference>
<reference evidence="3 4" key="1">
    <citation type="journal article" date="2009" name="Stand. Genomic Sci.">
        <title>Complete genome sequence of Pirellula staleyi type strain (ATCC 27377).</title>
        <authorList>
            <person name="Clum A."/>
            <person name="Tindall B.J."/>
            <person name="Sikorski J."/>
            <person name="Ivanova N."/>
            <person name="Mavrommatis K."/>
            <person name="Lucas S."/>
            <person name="Glavina del Rio T."/>
            <person name="Nolan M."/>
            <person name="Chen F."/>
            <person name="Tice H."/>
            <person name="Pitluck S."/>
            <person name="Cheng J.F."/>
            <person name="Chertkov O."/>
            <person name="Brettin T."/>
            <person name="Han C."/>
            <person name="Detter J.C."/>
            <person name="Kuske C."/>
            <person name="Bruce D."/>
            <person name="Goodwin L."/>
            <person name="Ovchinikova G."/>
            <person name="Pati A."/>
            <person name="Mikhailova N."/>
            <person name="Chen A."/>
            <person name="Palaniappan K."/>
            <person name="Land M."/>
            <person name="Hauser L."/>
            <person name="Chang Y.J."/>
            <person name="Jeffries C.D."/>
            <person name="Chain P."/>
            <person name="Rohde M."/>
            <person name="Goker M."/>
            <person name="Bristow J."/>
            <person name="Eisen J.A."/>
            <person name="Markowitz V."/>
            <person name="Hugenholtz P."/>
            <person name="Kyrpides N.C."/>
            <person name="Klenk H.P."/>
            <person name="Lapidus A."/>
        </authorList>
    </citation>
    <scope>NUCLEOTIDE SEQUENCE [LARGE SCALE GENOMIC DNA]</scope>
    <source>
        <strain evidence="4">ATCC 27377 / DSM 6068 / ICPB 4128</strain>
    </source>
</reference>
<dbReference type="HOGENOM" id="CLU_022118_0_0_0"/>
<feature type="transmembrane region" description="Helical" evidence="1">
    <location>
        <begin position="446"/>
        <end position="467"/>
    </location>
</feature>
<dbReference type="OrthoDB" id="5486437at2"/>
<feature type="transmembrane region" description="Helical" evidence="1">
    <location>
        <begin position="570"/>
        <end position="591"/>
    </location>
</feature>
<dbReference type="GO" id="GO:0005886">
    <property type="term" value="C:plasma membrane"/>
    <property type="evidence" value="ECO:0007669"/>
    <property type="project" value="UniProtKB-SubCell"/>
</dbReference>
<dbReference type="NCBIfam" id="NF041647">
    <property type="entry name" value="ABC_perm_CPBP"/>
    <property type="match status" value="1"/>
</dbReference>
<dbReference type="GO" id="GO:0004175">
    <property type="term" value="F:endopeptidase activity"/>
    <property type="evidence" value="ECO:0007669"/>
    <property type="project" value="UniProtKB-ARBA"/>
</dbReference>
<feature type="transmembrane region" description="Helical" evidence="1">
    <location>
        <begin position="628"/>
        <end position="647"/>
    </location>
</feature>
<feature type="transmembrane region" description="Helical" evidence="1">
    <location>
        <begin position="37"/>
        <end position="60"/>
    </location>
</feature>
<keyword evidence="4" id="KW-1185">Reference proteome</keyword>
<dbReference type="eggNOG" id="COG1668">
    <property type="taxonomic scope" value="Bacteria"/>
</dbReference>
<evidence type="ECO:0000256" key="1">
    <source>
        <dbReference type="SAM" id="Phobius"/>
    </source>
</evidence>
<sequence>MNRMPGNTTPAPRTQQIRWWRLARKELRETLRDRRTIVTLVLMPLLVYPLLSLGLQQFLFSSASSLSKIRWHVGSADEQLVEDLQRWVVEGDKALRTKSEAESDNTTTPLVDPTARKVTDIQWFVAPDPKQLQSSLEALDMDLIVARDPGDPAKIILKYRSETPLSSQLASFIEERLEAANLADLKSRLRAVASPTNNKISYEFTAIESQAKSGVQLASIVPLILILMTITGAVYPAIDLTAGERERGTLESLMAAPVPRFRLLAAKYVAVVTVAMLTAAVNLLAMTVTLTSTGLATALVGEGGITLSLVVQLLALLLLFAAFFSALLLTLTSFARSFKEAQAYLIPLMLISLGPGFVSLMPGMRLEGILTVTPLANMVLLARDVLAGTAEPFGATVAVFSTVLYAIAALALAARIFGSDAILYGSSGSWSDLFAKPLTPRTSPTIVAAAMSVAIVYPCYFLGNGVVALFRESSMPVQLLASSLITIAVFAMVPLLLAVVSSVQLRSGFQIHRVTPLVWVAAILLGISLWPLASQLMLEVRNRGFSSISDDQLKMLADKLTGALDAWRKLPAMAIVLAIAVVPGICEEWFFRGYLLGACRHRLSAPLAIGATSLAFGLFHLSVGGVVAVDRVLSSMLLGVVLGGVAWRSGSVLPGMLIHVMHNGIVVLMGYYKTELVAAQWLPDSQAETLPTMWLVLAATVAMLGGVLLWLSTRRNTPSLPASSTTAAVSET</sequence>
<dbReference type="InterPro" id="IPR003675">
    <property type="entry name" value="Rce1/LyrA-like_dom"/>
</dbReference>
<keyword evidence="1" id="KW-0472">Membrane</keyword>
<feature type="transmembrane region" description="Helical" evidence="1">
    <location>
        <begin position="268"/>
        <end position="289"/>
    </location>
</feature>
<name>D2QXP0_PIRSD</name>
<feature type="transmembrane region" description="Helical" evidence="1">
    <location>
        <begin position="217"/>
        <end position="238"/>
    </location>
</feature>
<accession>D2QXP0</accession>
<keyword evidence="1" id="KW-1133">Transmembrane helix</keyword>
<organism evidence="3 4">
    <name type="scientific">Pirellula staleyi (strain ATCC 27377 / DSM 6068 / ICPB 4128)</name>
    <name type="common">Pirella staleyi</name>
    <dbReference type="NCBI Taxonomy" id="530564"/>
    <lineage>
        <taxon>Bacteria</taxon>
        <taxon>Pseudomonadati</taxon>
        <taxon>Planctomycetota</taxon>
        <taxon>Planctomycetia</taxon>
        <taxon>Pirellulales</taxon>
        <taxon>Pirellulaceae</taxon>
        <taxon>Pirellula</taxon>
    </lineage>
</organism>
<feature type="transmembrane region" description="Helical" evidence="1">
    <location>
        <begin position="393"/>
        <end position="414"/>
    </location>
</feature>
<dbReference type="PANTHER" id="PTHR43471:SF3">
    <property type="entry name" value="ABC TRANSPORTER PERMEASE PROTEIN NATB"/>
    <property type="match status" value="1"/>
</dbReference>
<protein>
    <submittedName>
        <fullName evidence="3">Abortive infection protein</fullName>
    </submittedName>
</protein>